<reference evidence="1 2" key="1">
    <citation type="journal article" date="2023" name="Science">
        <title>Complex scaffold remodeling in plant triterpene biosynthesis.</title>
        <authorList>
            <person name="De La Pena R."/>
            <person name="Hodgson H."/>
            <person name="Liu J.C."/>
            <person name="Stephenson M.J."/>
            <person name="Martin A.C."/>
            <person name="Owen C."/>
            <person name="Harkess A."/>
            <person name="Leebens-Mack J."/>
            <person name="Jimenez L.E."/>
            <person name="Osbourn A."/>
            <person name="Sattely E.S."/>
        </authorList>
    </citation>
    <scope>NUCLEOTIDE SEQUENCE [LARGE SCALE GENOMIC DNA]</scope>
    <source>
        <strain evidence="2">cv. JPN11</strain>
        <tissue evidence="1">Leaf</tissue>
    </source>
</reference>
<accession>A0ACC1X9V4</accession>
<dbReference type="Proteomes" id="UP001164539">
    <property type="component" value="Chromosome 10"/>
</dbReference>
<evidence type="ECO:0000313" key="1">
    <source>
        <dbReference type="EMBL" id="KAJ4708025.1"/>
    </source>
</evidence>
<gene>
    <name evidence="1" type="ORF">OWV82_018044</name>
</gene>
<organism evidence="1 2">
    <name type="scientific">Melia azedarach</name>
    <name type="common">Chinaberry tree</name>
    <dbReference type="NCBI Taxonomy" id="155640"/>
    <lineage>
        <taxon>Eukaryota</taxon>
        <taxon>Viridiplantae</taxon>
        <taxon>Streptophyta</taxon>
        <taxon>Embryophyta</taxon>
        <taxon>Tracheophyta</taxon>
        <taxon>Spermatophyta</taxon>
        <taxon>Magnoliopsida</taxon>
        <taxon>eudicotyledons</taxon>
        <taxon>Gunneridae</taxon>
        <taxon>Pentapetalae</taxon>
        <taxon>rosids</taxon>
        <taxon>malvids</taxon>
        <taxon>Sapindales</taxon>
        <taxon>Meliaceae</taxon>
        <taxon>Melia</taxon>
    </lineage>
</organism>
<dbReference type="EMBL" id="CM051403">
    <property type="protein sequence ID" value="KAJ4708025.1"/>
    <property type="molecule type" value="Genomic_DNA"/>
</dbReference>
<keyword evidence="2" id="KW-1185">Reference proteome</keyword>
<proteinExistence type="predicted"/>
<name>A0ACC1X9V4_MELAZ</name>
<evidence type="ECO:0000313" key="2">
    <source>
        <dbReference type="Proteomes" id="UP001164539"/>
    </source>
</evidence>
<sequence>MKGLVCRVLSLVSYRKLERSFCNNVSSSSNPLVSRLLQTPNSQVKTTLDSVDVFSLNNSQFFWDALITSLRCSSPDKARLVLEWKLDKMLKGNGARLDQYCSLISLCGKIQNVPLAMHVFTLMEARGIKPDSSTFNSLICACLCSGDVVTALSLFEIMVSSEDYEPNVETYDTFIAGFSSLGNADAMQKWYAAKMAAGFSANVQTYESLICGSVKARDYDGADRYYEEMMLSGIIPSIPILENVLEGLCKCKKFGQVKEFLKFLLDGGWKINEKMAGKLVRFYCDHRKVDEKEELLETLTKSNQSREVLLQVHCGIIRLHALSDRLDEVEYSVGRMGKQGLSFKHADDVDKVICSYFRCKAYDRLDLFLEHIKGSYTLPRSTYDFLIAGYRRAGLSEKMDSVMNDMKLAGIL</sequence>
<protein>
    <submittedName>
        <fullName evidence="1">Pentatricopeptide repeat</fullName>
    </submittedName>
</protein>
<comment type="caution">
    <text evidence="1">The sequence shown here is derived from an EMBL/GenBank/DDBJ whole genome shotgun (WGS) entry which is preliminary data.</text>
</comment>